<evidence type="ECO:0000313" key="2">
    <source>
        <dbReference type="Proteomes" id="UP000467841"/>
    </source>
</evidence>
<keyword evidence="2" id="KW-1185">Reference proteome</keyword>
<sequence length="252" mass="28176">MDKEVQEDRPLAEKEDGMEQLVAEEGLEAEQLVPEESLAIPTGPITRSRTKALNQAIGKVLSALNQQETKPTTLNFLSLVVCNINTLEAVLEIQFRGFSSIAIDPFIILIQLSSIIGSFVFQSAQTLSFQADLFQGRITNPLDFIGYLDSVTKPTWVHDAAFTLTDEKTTARIKFTLKDTSGTSINCLAYGELAFQIDDRWFKNRHNEVIMTLSDWKLAYIPILILAAQMTAALVLDLLKRHAMVVEMLQKL</sequence>
<dbReference type="InterPro" id="IPR012340">
    <property type="entry name" value="NA-bd_OB-fold"/>
</dbReference>
<dbReference type="Gene3D" id="2.40.50.140">
    <property type="entry name" value="Nucleic acid-binding proteins"/>
    <property type="match status" value="1"/>
</dbReference>
<evidence type="ECO:0008006" key="3">
    <source>
        <dbReference type="Google" id="ProtNLM"/>
    </source>
</evidence>
<reference evidence="1" key="1">
    <citation type="submission" date="2020-01" db="EMBL/GenBank/DDBJ databases">
        <authorList>
            <person name="Mishra B."/>
        </authorList>
    </citation>
    <scope>NUCLEOTIDE SEQUENCE [LARGE SCALE GENOMIC DNA]</scope>
</reference>
<protein>
    <recommendedName>
        <fullName evidence="3">DUF223 domain-containing protein</fullName>
    </recommendedName>
</protein>
<name>A0A6D2LBH3_9BRAS</name>
<organism evidence="1 2">
    <name type="scientific">Microthlaspi erraticum</name>
    <dbReference type="NCBI Taxonomy" id="1685480"/>
    <lineage>
        <taxon>Eukaryota</taxon>
        <taxon>Viridiplantae</taxon>
        <taxon>Streptophyta</taxon>
        <taxon>Embryophyta</taxon>
        <taxon>Tracheophyta</taxon>
        <taxon>Spermatophyta</taxon>
        <taxon>Magnoliopsida</taxon>
        <taxon>eudicotyledons</taxon>
        <taxon>Gunneridae</taxon>
        <taxon>Pentapetalae</taxon>
        <taxon>rosids</taxon>
        <taxon>malvids</taxon>
        <taxon>Brassicales</taxon>
        <taxon>Brassicaceae</taxon>
        <taxon>Coluteocarpeae</taxon>
        <taxon>Microthlaspi</taxon>
    </lineage>
</organism>
<gene>
    <name evidence="1" type="ORF">MERR_LOCUS48841</name>
</gene>
<evidence type="ECO:0000313" key="1">
    <source>
        <dbReference type="EMBL" id="CAA7061605.1"/>
    </source>
</evidence>
<comment type="caution">
    <text evidence="1">The sequence shown here is derived from an EMBL/GenBank/DDBJ whole genome shotgun (WGS) entry which is preliminary data.</text>
</comment>
<dbReference type="EMBL" id="CACVBM020001884">
    <property type="protein sequence ID" value="CAA7061605.1"/>
    <property type="molecule type" value="Genomic_DNA"/>
</dbReference>
<proteinExistence type="predicted"/>
<dbReference type="Proteomes" id="UP000467841">
    <property type="component" value="Unassembled WGS sequence"/>
</dbReference>
<accession>A0A6D2LBH3</accession>
<dbReference type="AlphaFoldDB" id="A0A6D2LBH3"/>